<organism evidence="2 3">
    <name type="scientific">Oldenlandia corymbosa var. corymbosa</name>
    <dbReference type="NCBI Taxonomy" id="529605"/>
    <lineage>
        <taxon>Eukaryota</taxon>
        <taxon>Viridiplantae</taxon>
        <taxon>Streptophyta</taxon>
        <taxon>Embryophyta</taxon>
        <taxon>Tracheophyta</taxon>
        <taxon>Spermatophyta</taxon>
        <taxon>Magnoliopsida</taxon>
        <taxon>eudicotyledons</taxon>
        <taxon>Gunneridae</taxon>
        <taxon>Pentapetalae</taxon>
        <taxon>asterids</taxon>
        <taxon>lamiids</taxon>
        <taxon>Gentianales</taxon>
        <taxon>Rubiaceae</taxon>
        <taxon>Rubioideae</taxon>
        <taxon>Spermacoceae</taxon>
        <taxon>Hedyotis-Oldenlandia complex</taxon>
        <taxon>Oldenlandia</taxon>
    </lineage>
</organism>
<proteinExistence type="predicted"/>
<reference evidence="2" key="1">
    <citation type="submission" date="2023-03" db="EMBL/GenBank/DDBJ databases">
        <authorList>
            <person name="Julca I."/>
        </authorList>
    </citation>
    <scope>NUCLEOTIDE SEQUENCE</scope>
</reference>
<accession>A0AAV1EE26</accession>
<evidence type="ECO:0000256" key="1">
    <source>
        <dbReference type="SAM" id="MobiDB-lite"/>
    </source>
</evidence>
<gene>
    <name evidence="2" type="ORF">OLC1_LOCUS23974</name>
</gene>
<keyword evidence="3" id="KW-1185">Reference proteome</keyword>
<dbReference type="EMBL" id="OX459126">
    <property type="protein sequence ID" value="CAI9117997.1"/>
    <property type="molecule type" value="Genomic_DNA"/>
</dbReference>
<feature type="compositionally biased region" description="Low complexity" evidence="1">
    <location>
        <begin position="193"/>
        <end position="210"/>
    </location>
</feature>
<sequence>MSRPSVARVCAELDLLKEHLIRIRLGVDESTYFQSIFYENIPQYCAESHSTLLIAAQAEISHGGQIVSPANLEVQRQVTLILDNHQTVTAGVIAAHRMDFAAMAAAEVDLPIIDPSPELQATEHVALSSLVEHQTIIAASQALVATQTHAATETLVAEAAAAMERLIAATSSVEEAPSPENMDNRRKAMVETPSPSRPQSAQPSQSPLEF</sequence>
<evidence type="ECO:0000313" key="2">
    <source>
        <dbReference type="EMBL" id="CAI9117997.1"/>
    </source>
</evidence>
<dbReference type="Proteomes" id="UP001161247">
    <property type="component" value="Chromosome 9"/>
</dbReference>
<feature type="region of interest" description="Disordered" evidence="1">
    <location>
        <begin position="170"/>
        <end position="210"/>
    </location>
</feature>
<dbReference type="AlphaFoldDB" id="A0AAV1EE26"/>
<protein>
    <submittedName>
        <fullName evidence="2">OLC1v1019496C1</fullName>
    </submittedName>
</protein>
<evidence type="ECO:0000313" key="3">
    <source>
        <dbReference type="Proteomes" id="UP001161247"/>
    </source>
</evidence>
<name>A0AAV1EE26_OLDCO</name>